<feature type="compositionally biased region" description="Low complexity" evidence="5">
    <location>
        <begin position="296"/>
        <end position="309"/>
    </location>
</feature>
<evidence type="ECO:0000256" key="3">
    <source>
        <dbReference type="ARBA" id="ARBA00023002"/>
    </source>
</evidence>
<proteinExistence type="predicted"/>
<feature type="domain" description="Luciferase-like" evidence="6">
    <location>
        <begin position="13"/>
        <end position="250"/>
    </location>
</feature>
<comment type="caution">
    <text evidence="7">The sequence shown here is derived from an EMBL/GenBank/DDBJ whole genome shotgun (WGS) entry which is preliminary data.</text>
</comment>
<dbReference type="SUPFAM" id="SSF51679">
    <property type="entry name" value="Bacterial luciferase-like"/>
    <property type="match status" value="1"/>
</dbReference>
<dbReference type="PANTHER" id="PTHR30011:SF16">
    <property type="entry name" value="C2H2 FINGER DOMAIN TRANSCRIPTION FACTOR (EUROFUNG)-RELATED"/>
    <property type="match status" value="1"/>
</dbReference>
<dbReference type="Proteomes" id="UP001589748">
    <property type="component" value="Unassembled WGS sequence"/>
</dbReference>
<accession>A0ABV5LVZ6</accession>
<keyword evidence="3" id="KW-0560">Oxidoreductase</keyword>
<dbReference type="InterPro" id="IPR011251">
    <property type="entry name" value="Luciferase-like_dom"/>
</dbReference>
<feature type="region of interest" description="Disordered" evidence="5">
    <location>
        <begin position="293"/>
        <end position="337"/>
    </location>
</feature>
<keyword evidence="4" id="KW-0503">Monooxygenase</keyword>
<organism evidence="7 8">
    <name type="scientific">Kineococcus gynurae</name>
    <dbReference type="NCBI Taxonomy" id="452979"/>
    <lineage>
        <taxon>Bacteria</taxon>
        <taxon>Bacillati</taxon>
        <taxon>Actinomycetota</taxon>
        <taxon>Actinomycetes</taxon>
        <taxon>Kineosporiales</taxon>
        <taxon>Kineosporiaceae</taxon>
        <taxon>Kineococcus</taxon>
    </lineage>
</organism>
<name>A0ABV5LVZ6_9ACTN</name>
<dbReference type="InterPro" id="IPR036661">
    <property type="entry name" value="Luciferase-like_sf"/>
</dbReference>
<gene>
    <name evidence="7" type="ORF">ACFFVI_14910</name>
</gene>
<dbReference type="Pfam" id="PF00296">
    <property type="entry name" value="Bac_luciferase"/>
    <property type="match status" value="1"/>
</dbReference>
<protein>
    <submittedName>
        <fullName evidence="7">LLM class flavin-dependent oxidoreductase</fullName>
    </submittedName>
</protein>
<dbReference type="PANTHER" id="PTHR30011">
    <property type="entry name" value="ALKANESULFONATE MONOOXYGENASE-RELATED"/>
    <property type="match status" value="1"/>
</dbReference>
<evidence type="ECO:0000256" key="4">
    <source>
        <dbReference type="ARBA" id="ARBA00023033"/>
    </source>
</evidence>
<evidence type="ECO:0000256" key="5">
    <source>
        <dbReference type="SAM" id="MobiDB-lite"/>
    </source>
</evidence>
<dbReference type="EMBL" id="JBHMDM010000007">
    <property type="protein sequence ID" value="MFB9378259.1"/>
    <property type="molecule type" value="Genomic_DNA"/>
</dbReference>
<sequence length="337" mass="34802">MPDFLLGLQPVTVGAEPAEAVSPDFWVRVATRAEAVGVDLLLLADSWVPGPGPRPDAVAVACRVAPSTRRIGLVPTVTTTHTEPFHTNKAIATLDLVSAGRAGWQVAVSTGPVEAAAFGRRPPAPPGRLWGEAADTVTVVRKLWDSWEDDAVVRDVATGRYVDRDRLHHVDHVGPEFSVKGPSITPRSPQGQPPVVVSLAADDPTDPAPLDAVLPVAAEHADLVRVPAGEGAPALAARVRAAAADRGRPAPLLLLDVGDLGDGPGAAVTGAAADGWDGIVLVAGPAGPDDLLDRLAATGARPAGTAGPRTLRERLGLPRPVSRYATDPTPSVEGEDR</sequence>
<evidence type="ECO:0000256" key="2">
    <source>
        <dbReference type="ARBA" id="ARBA00022643"/>
    </source>
</evidence>
<dbReference type="RefSeq" id="WP_380137190.1">
    <property type="nucleotide sequence ID" value="NZ_JBHLUI010000008.1"/>
</dbReference>
<evidence type="ECO:0000313" key="8">
    <source>
        <dbReference type="Proteomes" id="UP001589748"/>
    </source>
</evidence>
<evidence type="ECO:0000313" key="7">
    <source>
        <dbReference type="EMBL" id="MFB9378259.1"/>
    </source>
</evidence>
<keyword evidence="1" id="KW-0285">Flavoprotein</keyword>
<dbReference type="InterPro" id="IPR051260">
    <property type="entry name" value="Diverse_substr_monoxygenases"/>
</dbReference>
<evidence type="ECO:0000256" key="1">
    <source>
        <dbReference type="ARBA" id="ARBA00022630"/>
    </source>
</evidence>
<evidence type="ECO:0000259" key="6">
    <source>
        <dbReference type="Pfam" id="PF00296"/>
    </source>
</evidence>
<keyword evidence="8" id="KW-1185">Reference proteome</keyword>
<keyword evidence="2" id="KW-0288">FMN</keyword>
<reference evidence="7 8" key="1">
    <citation type="submission" date="2024-09" db="EMBL/GenBank/DDBJ databases">
        <authorList>
            <person name="Sun Q."/>
            <person name="Mori K."/>
        </authorList>
    </citation>
    <scope>NUCLEOTIDE SEQUENCE [LARGE SCALE GENOMIC DNA]</scope>
    <source>
        <strain evidence="7 8">TISTR 1856</strain>
    </source>
</reference>
<dbReference type="Gene3D" id="3.20.20.30">
    <property type="entry name" value="Luciferase-like domain"/>
    <property type="match status" value="1"/>
</dbReference>